<evidence type="ECO:0000313" key="1">
    <source>
        <dbReference type="EMBL" id="GBP24313.1"/>
    </source>
</evidence>
<evidence type="ECO:0000313" key="2">
    <source>
        <dbReference type="Proteomes" id="UP000299102"/>
    </source>
</evidence>
<gene>
    <name evidence="1" type="ORF">EVAR_9411_1</name>
</gene>
<proteinExistence type="predicted"/>
<protein>
    <submittedName>
        <fullName evidence="1">Uncharacterized protein</fullName>
    </submittedName>
</protein>
<name>A0A4C1UCU2_EUMVA</name>
<sequence>MAVSCDPETTRQSTVWWRFENEPAAQKVPVRVALENKWSAHFCHIYLDLAPCDFYFFPKGKKPERYLRPRKTYLKKSVQRAAIYMGLIFAGGTQQDTRMPPYVNLPLSSKSRNPLLGSRTAVPYDN</sequence>
<dbReference type="Proteomes" id="UP000299102">
    <property type="component" value="Unassembled WGS sequence"/>
</dbReference>
<keyword evidence="2" id="KW-1185">Reference proteome</keyword>
<reference evidence="1 2" key="1">
    <citation type="journal article" date="2019" name="Commun. Biol.">
        <title>The bagworm genome reveals a unique fibroin gene that provides high tensile strength.</title>
        <authorList>
            <person name="Kono N."/>
            <person name="Nakamura H."/>
            <person name="Ohtoshi R."/>
            <person name="Tomita M."/>
            <person name="Numata K."/>
            <person name="Arakawa K."/>
        </authorList>
    </citation>
    <scope>NUCLEOTIDE SEQUENCE [LARGE SCALE GENOMIC DNA]</scope>
</reference>
<dbReference type="AlphaFoldDB" id="A0A4C1UCU2"/>
<organism evidence="1 2">
    <name type="scientific">Eumeta variegata</name>
    <name type="common">Bagworm moth</name>
    <name type="synonym">Eumeta japonica</name>
    <dbReference type="NCBI Taxonomy" id="151549"/>
    <lineage>
        <taxon>Eukaryota</taxon>
        <taxon>Metazoa</taxon>
        <taxon>Ecdysozoa</taxon>
        <taxon>Arthropoda</taxon>
        <taxon>Hexapoda</taxon>
        <taxon>Insecta</taxon>
        <taxon>Pterygota</taxon>
        <taxon>Neoptera</taxon>
        <taxon>Endopterygota</taxon>
        <taxon>Lepidoptera</taxon>
        <taxon>Glossata</taxon>
        <taxon>Ditrysia</taxon>
        <taxon>Tineoidea</taxon>
        <taxon>Psychidae</taxon>
        <taxon>Oiketicinae</taxon>
        <taxon>Eumeta</taxon>
    </lineage>
</organism>
<dbReference type="EMBL" id="BGZK01000160">
    <property type="protein sequence ID" value="GBP24313.1"/>
    <property type="molecule type" value="Genomic_DNA"/>
</dbReference>
<accession>A0A4C1UCU2</accession>
<comment type="caution">
    <text evidence="1">The sequence shown here is derived from an EMBL/GenBank/DDBJ whole genome shotgun (WGS) entry which is preliminary data.</text>
</comment>